<dbReference type="GO" id="GO:0000162">
    <property type="term" value="P:L-tryptophan biosynthetic process"/>
    <property type="evidence" value="ECO:0007669"/>
    <property type="project" value="UniProtKB-UniRule"/>
</dbReference>
<evidence type="ECO:0000256" key="7">
    <source>
        <dbReference type="ARBA" id="ARBA00023141"/>
    </source>
</evidence>
<protein>
    <recommendedName>
        <fullName evidence="4 9">N-(5'-phosphoribosyl)anthranilate isomerase</fullName>
        <shortName evidence="9">PRAI</shortName>
        <ecNumber evidence="3 9">5.3.1.24</ecNumber>
    </recommendedName>
</protein>
<organism evidence="11 12">
    <name type="scientific">Actinokineospora spheciospongiae</name>
    <dbReference type="NCBI Taxonomy" id="909613"/>
    <lineage>
        <taxon>Bacteria</taxon>
        <taxon>Bacillati</taxon>
        <taxon>Actinomycetota</taxon>
        <taxon>Actinomycetes</taxon>
        <taxon>Pseudonocardiales</taxon>
        <taxon>Pseudonocardiaceae</taxon>
        <taxon>Actinokineospora</taxon>
    </lineage>
</organism>
<evidence type="ECO:0000256" key="9">
    <source>
        <dbReference type="HAMAP-Rule" id="MF_00135"/>
    </source>
</evidence>
<name>W7IKF8_9PSEU</name>
<proteinExistence type="inferred from homology"/>
<evidence type="ECO:0000256" key="1">
    <source>
        <dbReference type="ARBA" id="ARBA00001164"/>
    </source>
</evidence>
<evidence type="ECO:0000259" key="10">
    <source>
        <dbReference type="Pfam" id="PF00697"/>
    </source>
</evidence>
<dbReference type="EC" id="5.3.1.24" evidence="3 9"/>
<comment type="caution">
    <text evidence="11">The sequence shown here is derived from an EMBL/GenBank/DDBJ whole genome shotgun (WGS) entry which is preliminary data.</text>
</comment>
<evidence type="ECO:0000256" key="5">
    <source>
        <dbReference type="ARBA" id="ARBA00022605"/>
    </source>
</evidence>
<dbReference type="AlphaFoldDB" id="W7IKF8"/>
<dbReference type="InterPro" id="IPR044643">
    <property type="entry name" value="TrpF_fam"/>
</dbReference>
<keyword evidence="8 9" id="KW-0413">Isomerase</keyword>
<evidence type="ECO:0000256" key="6">
    <source>
        <dbReference type="ARBA" id="ARBA00022822"/>
    </source>
</evidence>
<comment type="catalytic activity">
    <reaction evidence="1 9">
        <text>N-(5-phospho-beta-D-ribosyl)anthranilate = 1-(2-carboxyphenylamino)-1-deoxy-D-ribulose 5-phosphate</text>
        <dbReference type="Rhea" id="RHEA:21540"/>
        <dbReference type="ChEBI" id="CHEBI:18277"/>
        <dbReference type="ChEBI" id="CHEBI:58613"/>
        <dbReference type="EC" id="5.3.1.24"/>
    </reaction>
</comment>
<comment type="similarity">
    <text evidence="9">Belongs to the TrpF family.</text>
</comment>
<keyword evidence="7 9" id="KW-0057">Aromatic amino acid biosynthesis</keyword>
<dbReference type="STRING" id="909613.UO65_3401"/>
<keyword evidence="5 9" id="KW-0028">Amino-acid biosynthesis</keyword>
<dbReference type="UniPathway" id="UPA00035">
    <property type="reaction ID" value="UER00042"/>
</dbReference>
<dbReference type="SUPFAM" id="SSF51366">
    <property type="entry name" value="Ribulose-phoshate binding barrel"/>
    <property type="match status" value="1"/>
</dbReference>
<evidence type="ECO:0000256" key="3">
    <source>
        <dbReference type="ARBA" id="ARBA00012572"/>
    </source>
</evidence>
<accession>W7IKF8</accession>
<dbReference type="Gene3D" id="3.20.20.70">
    <property type="entry name" value="Aldolase class I"/>
    <property type="match status" value="1"/>
</dbReference>
<dbReference type="GO" id="GO:0004640">
    <property type="term" value="F:phosphoribosylanthranilate isomerase activity"/>
    <property type="evidence" value="ECO:0007669"/>
    <property type="project" value="UniProtKB-UniRule"/>
</dbReference>
<comment type="pathway">
    <text evidence="2 9">Amino-acid biosynthesis; L-tryptophan biosynthesis; L-tryptophan from chorismate: step 3/5.</text>
</comment>
<dbReference type="HAMAP" id="MF_00135">
    <property type="entry name" value="PRAI"/>
    <property type="match status" value="1"/>
</dbReference>
<evidence type="ECO:0000313" key="11">
    <source>
        <dbReference type="EMBL" id="EWC61345.1"/>
    </source>
</evidence>
<reference evidence="11 12" key="1">
    <citation type="journal article" date="2014" name="Genome Announc.">
        <title>Draft Genome Sequence of the Antitrypanosomally Active Sponge-Associated Bacterium Actinokineospora sp. Strain EG49.</title>
        <authorList>
            <person name="Harjes J."/>
            <person name="Ryu T."/>
            <person name="Abdelmohsen U.R."/>
            <person name="Moitinho-Silva L."/>
            <person name="Horn H."/>
            <person name="Ravasi T."/>
            <person name="Hentschel U."/>
        </authorList>
    </citation>
    <scope>NUCLEOTIDE SEQUENCE [LARGE SCALE GENOMIC DNA]</scope>
    <source>
        <strain evidence="11 12">EG49</strain>
    </source>
</reference>
<dbReference type="PANTHER" id="PTHR42894:SF1">
    <property type="entry name" value="N-(5'-PHOSPHORIBOSYL)ANTHRANILATE ISOMERASE"/>
    <property type="match status" value="1"/>
</dbReference>
<evidence type="ECO:0000256" key="2">
    <source>
        <dbReference type="ARBA" id="ARBA00004664"/>
    </source>
</evidence>
<dbReference type="InterPro" id="IPR013785">
    <property type="entry name" value="Aldolase_TIM"/>
</dbReference>
<dbReference type="PANTHER" id="PTHR42894">
    <property type="entry name" value="N-(5'-PHOSPHORIBOSYL)ANTHRANILATE ISOMERASE"/>
    <property type="match status" value="1"/>
</dbReference>
<dbReference type="Proteomes" id="UP000019277">
    <property type="component" value="Unassembled WGS sequence"/>
</dbReference>
<evidence type="ECO:0000256" key="8">
    <source>
        <dbReference type="ARBA" id="ARBA00023235"/>
    </source>
</evidence>
<evidence type="ECO:0000256" key="4">
    <source>
        <dbReference type="ARBA" id="ARBA00022272"/>
    </source>
</evidence>
<sequence>MTVRSLLNPLLKVCGATAEADIDLLAAGGVNLVGLWHGVPGGPAELPLDRLADLAAAARSTGRLRPVLVTFLADADAIADAMEHSGIEWVQLHAYQPPALVKALRQRRPGAHILKVLHVADGQCVEKRLIPAYERAGVDTFLLDRVGLNGQVGSTGLRLAESDVVDLVAGMTIPFVLAGGIDADSRPSYPRLSVHPGMLGVDVDTAARGGDGRFDRHAVAALTASWGGEPETEVLELTVPTARPVVVGQEGAVAP</sequence>
<dbReference type="RefSeq" id="WP_063935957.1">
    <property type="nucleotide sequence ID" value="NZ_AYXG01000118.1"/>
</dbReference>
<dbReference type="InterPro" id="IPR011060">
    <property type="entry name" value="RibuloseP-bd_barrel"/>
</dbReference>
<dbReference type="InterPro" id="IPR001240">
    <property type="entry name" value="PRAI_dom"/>
</dbReference>
<dbReference type="EMBL" id="AYXG01000118">
    <property type="protein sequence ID" value="EWC61345.1"/>
    <property type="molecule type" value="Genomic_DNA"/>
</dbReference>
<dbReference type="eggNOG" id="COG0135">
    <property type="taxonomic scope" value="Bacteria"/>
</dbReference>
<gene>
    <name evidence="9" type="primary">trpF</name>
    <name evidence="11" type="ORF">UO65_3401</name>
</gene>
<dbReference type="PATRIC" id="fig|909613.9.peg.3402"/>
<dbReference type="Pfam" id="PF00697">
    <property type="entry name" value="PRAI"/>
    <property type="match status" value="1"/>
</dbReference>
<evidence type="ECO:0000313" key="12">
    <source>
        <dbReference type="Proteomes" id="UP000019277"/>
    </source>
</evidence>
<keyword evidence="6 9" id="KW-0822">Tryptophan biosynthesis</keyword>
<feature type="domain" description="N-(5'phosphoribosyl) anthranilate isomerase (PRAI)" evidence="10">
    <location>
        <begin position="57"/>
        <end position="205"/>
    </location>
</feature>
<keyword evidence="12" id="KW-1185">Reference proteome</keyword>